<dbReference type="AlphaFoldDB" id="X1AQB4"/>
<comment type="caution">
    <text evidence="1">The sequence shown here is derived from an EMBL/GenBank/DDBJ whole genome shotgun (WGS) entry which is preliminary data.</text>
</comment>
<evidence type="ECO:0000313" key="1">
    <source>
        <dbReference type="EMBL" id="GAG62091.1"/>
    </source>
</evidence>
<dbReference type="EMBL" id="BART01009052">
    <property type="protein sequence ID" value="GAG62091.1"/>
    <property type="molecule type" value="Genomic_DNA"/>
</dbReference>
<name>X1AQB4_9ZZZZ</name>
<protein>
    <submittedName>
        <fullName evidence="1">Uncharacterized protein</fullName>
    </submittedName>
</protein>
<reference evidence="1" key="1">
    <citation type="journal article" date="2014" name="Front. Microbiol.">
        <title>High frequency of phylogenetically diverse reductive dehalogenase-homologous genes in deep subseafloor sedimentary metagenomes.</title>
        <authorList>
            <person name="Kawai M."/>
            <person name="Futagami T."/>
            <person name="Toyoda A."/>
            <person name="Takaki Y."/>
            <person name="Nishi S."/>
            <person name="Hori S."/>
            <person name="Arai W."/>
            <person name="Tsubouchi T."/>
            <person name="Morono Y."/>
            <person name="Uchiyama I."/>
            <person name="Ito T."/>
            <person name="Fujiyama A."/>
            <person name="Inagaki F."/>
            <person name="Takami H."/>
        </authorList>
    </citation>
    <scope>NUCLEOTIDE SEQUENCE</scope>
    <source>
        <strain evidence="1">Expedition CK06-06</strain>
    </source>
</reference>
<accession>X1AQB4</accession>
<gene>
    <name evidence="1" type="ORF">S01H4_20176</name>
</gene>
<organism evidence="1">
    <name type="scientific">marine sediment metagenome</name>
    <dbReference type="NCBI Taxonomy" id="412755"/>
    <lineage>
        <taxon>unclassified sequences</taxon>
        <taxon>metagenomes</taxon>
        <taxon>ecological metagenomes</taxon>
    </lineage>
</organism>
<sequence>CIGSEGIELLKKGEFTVIVGQPMAASAEMAVELLYKIITKQSPLPKIGDTLIKEGAIWSPAEVVKSPYAEGAYIKLLGPLVPQELSPDDPRLWENMTF</sequence>
<proteinExistence type="predicted"/>
<feature type="non-terminal residue" evidence="1">
    <location>
        <position position="1"/>
    </location>
</feature>